<gene>
    <name evidence="2" type="ORF">SI8410_05007105</name>
</gene>
<dbReference type="OrthoDB" id="1918709at2759"/>
<dbReference type="AlphaFoldDB" id="A0A7I8KFV7"/>
<dbReference type="InterPro" id="IPR012881">
    <property type="entry name" value="DUF1685"/>
</dbReference>
<dbReference type="EMBL" id="LR746268">
    <property type="protein sequence ID" value="CAA7396442.1"/>
    <property type="molecule type" value="Genomic_DNA"/>
</dbReference>
<dbReference type="PANTHER" id="PTHR31865:SF0">
    <property type="entry name" value="EXPRESSED PROTEIN"/>
    <property type="match status" value="1"/>
</dbReference>
<evidence type="ECO:0000256" key="1">
    <source>
        <dbReference type="SAM" id="MobiDB-lite"/>
    </source>
</evidence>
<protein>
    <submittedName>
        <fullName evidence="2">Uncharacterized protein</fullName>
    </submittedName>
</protein>
<feature type="region of interest" description="Disordered" evidence="1">
    <location>
        <begin position="1"/>
        <end position="23"/>
    </location>
</feature>
<name>A0A7I8KFV7_SPIIN</name>
<keyword evidence="3" id="KW-1185">Reference proteome</keyword>
<evidence type="ECO:0000313" key="2">
    <source>
        <dbReference type="EMBL" id="CAA7396442.1"/>
    </source>
</evidence>
<dbReference type="Proteomes" id="UP000663760">
    <property type="component" value="Chromosome 5"/>
</dbReference>
<feature type="region of interest" description="Disordered" evidence="1">
    <location>
        <begin position="71"/>
        <end position="94"/>
    </location>
</feature>
<dbReference type="Pfam" id="PF07939">
    <property type="entry name" value="DUF1685"/>
    <property type="match status" value="1"/>
</dbReference>
<dbReference type="PANTHER" id="PTHR31865">
    <property type="entry name" value="OSJNBA0071G03.3 PROTEIN"/>
    <property type="match status" value="1"/>
</dbReference>
<accession>A0A7I8KFV7</accession>
<proteinExistence type="predicted"/>
<organism evidence="2 3">
    <name type="scientific">Spirodela intermedia</name>
    <name type="common">Intermediate duckweed</name>
    <dbReference type="NCBI Taxonomy" id="51605"/>
    <lineage>
        <taxon>Eukaryota</taxon>
        <taxon>Viridiplantae</taxon>
        <taxon>Streptophyta</taxon>
        <taxon>Embryophyta</taxon>
        <taxon>Tracheophyta</taxon>
        <taxon>Spermatophyta</taxon>
        <taxon>Magnoliopsida</taxon>
        <taxon>Liliopsida</taxon>
        <taxon>Araceae</taxon>
        <taxon>Lemnoideae</taxon>
        <taxon>Spirodela</taxon>
    </lineage>
</organism>
<reference evidence="2" key="1">
    <citation type="submission" date="2020-02" db="EMBL/GenBank/DDBJ databases">
        <authorList>
            <person name="Scholz U."/>
            <person name="Mascher M."/>
            <person name="Fiebig A."/>
        </authorList>
    </citation>
    <scope>NUCLEOTIDE SEQUENCE</scope>
</reference>
<sequence length="127" mass="14059">MTKEYVDGWESGSGGGNGLGRTKSLTDQDLEELRGCLDLGFGFSYEDIPELCNTLPALKLCNTMNQKLPKERRRHQQQSILPESPGVGGAGTIPTWRICRPGDEPEEVKARLKLWAQAVACIVRLCR</sequence>
<evidence type="ECO:0000313" key="3">
    <source>
        <dbReference type="Proteomes" id="UP000663760"/>
    </source>
</evidence>